<dbReference type="Gene3D" id="3.40.50.720">
    <property type="entry name" value="NAD(P)-binding Rossmann-like Domain"/>
    <property type="match status" value="1"/>
</dbReference>
<comment type="caution">
    <text evidence="2">The sequence shown here is derived from an EMBL/GenBank/DDBJ whole genome shotgun (WGS) entry which is preliminary data.</text>
</comment>
<evidence type="ECO:0000313" key="2">
    <source>
        <dbReference type="EMBL" id="RXE59922.1"/>
    </source>
</evidence>
<dbReference type="Pfam" id="PF16363">
    <property type="entry name" value="GDP_Man_Dehyd"/>
    <property type="match status" value="1"/>
</dbReference>
<protein>
    <submittedName>
        <fullName evidence="2">NAD-dependent epimerase/dehydratase family protein</fullName>
    </submittedName>
</protein>
<dbReference type="Proteomes" id="UP000289166">
    <property type="component" value="Unassembled WGS sequence"/>
</dbReference>
<dbReference type="InterPro" id="IPR016040">
    <property type="entry name" value="NAD(P)-bd_dom"/>
</dbReference>
<reference evidence="3" key="1">
    <citation type="submission" date="2018-11" db="EMBL/GenBank/DDBJ databases">
        <title>Genome sequencing of a novel mesophilic and cellulolytic organism within the genus Hungateiclostridium.</title>
        <authorList>
            <person name="Rettenmaier R."/>
            <person name="Liebl W."/>
            <person name="Zverlov V."/>
        </authorList>
    </citation>
    <scope>NUCLEOTIDE SEQUENCE [LARGE SCALE GENOMIC DNA]</scope>
    <source>
        <strain evidence="3">N2K1</strain>
    </source>
</reference>
<dbReference type="RefSeq" id="WP_128705775.1">
    <property type="nucleotide sequence ID" value="NZ_RLII01000003.1"/>
</dbReference>
<name>A0A4Q0IA62_9FIRM</name>
<dbReference type="AlphaFoldDB" id="A0A4Q0IA62"/>
<dbReference type="InterPro" id="IPR036291">
    <property type="entry name" value="NAD(P)-bd_dom_sf"/>
</dbReference>
<dbReference type="OrthoDB" id="9811743at2"/>
<accession>A0A4Q0IA62</accession>
<keyword evidence="3" id="KW-1185">Reference proteome</keyword>
<sequence length="324" mass="36929">MRVMLITGGAGFIGSNFIRFFLRKNKDFIIVNMDNLNYASNLDNFKDLERSPRYHFVKGSIANHELVNYVIKRHRPDYIINFASESNSDNCINNPINYMQTHVLGTQTLLESARYFWGKHKFQGNRFIQVSTNEVYGSTPNSDVFFSEDTPISPDNPFSASKAAADILVKSYASAYGFPAIITRSCPTYGPYQHIGNFVPTCIINALSDKPISVCQNSPNVREWIYVLDHCVALIRVLFYGKTGEIYNISSGNEMSDFDMAKKILRLLGKPDSTIERIGDSSLPDTRCVLNSYKLKNNLNWNTKFKIEDGLRDTILWYKENADR</sequence>
<gene>
    <name evidence="2" type="ORF">EFD62_04000</name>
</gene>
<proteinExistence type="predicted"/>
<dbReference type="Gene3D" id="3.90.25.10">
    <property type="entry name" value="UDP-galactose 4-epimerase, domain 1"/>
    <property type="match status" value="1"/>
</dbReference>
<organism evidence="2 3">
    <name type="scientific">Acetivibrio mesophilus</name>
    <dbReference type="NCBI Taxonomy" id="2487273"/>
    <lineage>
        <taxon>Bacteria</taxon>
        <taxon>Bacillati</taxon>
        <taxon>Bacillota</taxon>
        <taxon>Clostridia</taxon>
        <taxon>Eubacteriales</taxon>
        <taxon>Oscillospiraceae</taxon>
        <taxon>Acetivibrio</taxon>
    </lineage>
</organism>
<dbReference type="SUPFAM" id="SSF51735">
    <property type="entry name" value="NAD(P)-binding Rossmann-fold domains"/>
    <property type="match status" value="1"/>
</dbReference>
<feature type="domain" description="NAD(P)-binding" evidence="1">
    <location>
        <begin position="5"/>
        <end position="314"/>
    </location>
</feature>
<evidence type="ECO:0000313" key="3">
    <source>
        <dbReference type="Proteomes" id="UP000289166"/>
    </source>
</evidence>
<evidence type="ECO:0000259" key="1">
    <source>
        <dbReference type="Pfam" id="PF16363"/>
    </source>
</evidence>
<dbReference type="EMBL" id="RLII01000003">
    <property type="protein sequence ID" value="RXE59922.1"/>
    <property type="molecule type" value="Genomic_DNA"/>
</dbReference>
<dbReference type="PANTHER" id="PTHR43000">
    <property type="entry name" value="DTDP-D-GLUCOSE 4,6-DEHYDRATASE-RELATED"/>
    <property type="match status" value="1"/>
</dbReference>